<gene>
    <name evidence="2" type="ORF">B1A_11519</name>
</gene>
<reference evidence="2" key="2">
    <citation type="journal article" date="2014" name="ISME J.">
        <title>Microbial stratification in low pH oxic and suboxic macroscopic growths along an acid mine drainage.</title>
        <authorList>
            <person name="Mendez-Garcia C."/>
            <person name="Mesa V."/>
            <person name="Sprenger R.R."/>
            <person name="Richter M."/>
            <person name="Diez M.S."/>
            <person name="Solano J."/>
            <person name="Bargiela R."/>
            <person name="Golyshina O.V."/>
            <person name="Manteca A."/>
            <person name="Ramos J.L."/>
            <person name="Gallego J.R."/>
            <person name="Llorente I."/>
            <person name="Martins Dos Santos V.A."/>
            <person name="Jensen O.N."/>
            <person name="Pelaez A.I."/>
            <person name="Sanchez J."/>
            <person name="Ferrer M."/>
        </authorList>
    </citation>
    <scope>NUCLEOTIDE SEQUENCE</scope>
</reference>
<feature type="non-terminal residue" evidence="2">
    <location>
        <position position="69"/>
    </location>
</feature>
<protein>
    <recommendedName>
        <fullName evidence="1">Peptidase M16 N-terminal domain-containing protein</fullName>
    </recommendedName>
</protein>
<dbReference type="AlphaFoldDB" id="T1BTF2"/>
<evidence type="ECO:0000313" key="2">
    <source>
        <dbReference type="EMBL" id="EQD56474.1"/>
    </source>
</evidence>
<reference evidence="2" key="1">
    <citation type="submission" date="2013-08" db="EMBL/GenBank/DDBJ databases">
        <authorList>
            <person name="Mendez C."/>
            <person name="Richter M."/>
            <person name="Ferrer M."/>
            <person name="Sanchez J."/>
        </authorList>
    </citation>
    <scope>NUCLEOTIDE SEQUENCE</scope>
</reference>
<dbReference type="InterPro" id="IPR011765">
    <property type="entry name" value="Pept_M16_N"/>
</dbReference>
<sequence>PAAAKPGRASFTMAMLDEGTTTLDSIAIARRLEQLGAELGTGASLDGSTAYLSALKDQLQPALALLAEV</sequence>
<dbReference type="SUPFAM" id="SSF63411">
    <property type="entry name" value="LuxS/MPP-like metallohydrolase"/>
    <property type="match status" value="1"/>
</dbReference>
<accession>T1BTF2</accession>
<dbReference type="GO" id="GO:0046872">
    <property type="term" value="F:metal ion binding"/>
    <property type="evidence" value="ECO:0007669"/>
    <property type="project" value="InterPro"/>
</dbReference>
<feature type="non-terminal residue" evidence="2">
    <location>
        <position position="1"/>
    </location>
</feature>
<dbReference type="EMBL" id="AUZX01008250">
    <property type="protein sequence ID" value="EQD56474.1"/>
    <property type="molecule type" value="Genomic_DNA"/>
</dbReference>
<dbReference type="InterPro" id="IPR011249">
    <property type="entry name" value="Metalloenz_LuxS/M16"/>
</dbReference>
<feature type="domain" description="Peptidase M16 N-terminal" evidence="1">
    <location>
        <begin position="5"/>
        <end position="69"/>
    </location>
</feature>
<evidence type="ECO:0000259" key="1">
    <source>
        <dbReference type="Pfam" id="PF00675"/>
    </source>
</evidence>
<dbReference type="Pfam" id="PF00675">
    <property type="entry name" value="Peptidase_M16"/>
    <property type="match status" value="1"/>
</dbReference>
<proteinExistence type="predicted"/>
<organism evidence="2">
    <name type="scientific">mine drainage metagenome</name>
    <dbReference type="NCBI Taxonomy" id="410659"/>
    <lineage>
        <taxon>unclassified sequences</taxon>
        <taxon>metagenomes</taxon>
        <taxon>ecological metagenomes</taxon>
    </lineage>
</organism>
<dbReference type="Gene3D" id="3.30.830.10">
    <property type="entry name" value="Metalloenzyme, LuxS/M16 peptidase-like"/>
    <property type="match status" value="1"/>
</dbReference>
<name>T1BTF2_9ZZZZ</name>
<comment type="caution">
    <text evidence="2">The sequence shown here is derived from an EMBL/GenBank/DDBJ whole genome shotgun (WGS) entry which is preliminary data.</text>
</comment>